<dbReference type="EMBL" id="WSZM01000807">
    <property type="protein sequence ID" value="KAF4029494.1"/>
    <property type="molecule type" value="Genomic_DNA"/>
</dbReference>
<keyword evidence="3" id="KW-1185">Reference proteome</keyword>
<gene>
    <name evidence="2" type="ORF">GN244_ATG18753</name>
</gene>
<evidence type="ECO:0000313" key="2">
    <source>
        <dbReference type="EMBL" id="KAF4029494.1"/>
    </source>
</evidence>
<feature type="compositionally biased region" description="Basic and acidic residues" evidence="1">
    <location>
        <begin position="198"/>
        <end position="214"/>
    </location>
</feature>
<name>A0A833VUN0_PHYIN</name>
<sequence>MRPSMLHDGRLVQQTIRGQPQFFGDNLSFFSQCSTILERCSRSQVDQRQVNTVSLNMRPQVLNKEAAKTAPTARRHPRSELVPFHSKVGAADLLSVSPSQGYCAPQTVGVPSHAALLSLLIFFNRLASRGHHIPRFAYEQHHELSKGSHFPICRLRATMAPTFSQASGYYGRRDNPSILAAGHDDFDFDLADDWNGQDRDSTSRWRKSCPDKRPLPSASRWGSRLTSLSSSVVGAGSALTKQLNVGDSTRRAIDQLRKSMIEVSTRTDASLKASLPIRHRFSEADIDRFEDEPESEKAGGEDMEEKASGEDTTLHSRVKLWIRNCR</sequence>
<feature type="region of interest" description="Disordered" evidence="1">
    <location>
        <begin position="284"/>
        <end position="312"/>
    </location>
</feature>
<dbReference type="AlphaFoldDB" id="A0A833VUN0"/>
<accession>A0A833VUN0</accession>
<reference evidence="2" key="1">
    <citation type="submission" date="2020-04" db="EMBL/GenBank/DDBJ databases">
        <title>Hybrid Assembly of Korean Phytophthora infestans isolates.</title>
        <authorList>
            <person name="Prokchorchik M."/>
            <person name="Lee Y."/>
            <person name="Seo J."/>
            <person name="Cho J.-H."/>
            <person name="Park Y.-E."/>
            <person name="Jang D.-C."/>
            <person name="Im J.-S."/>
            <person name="Choi J.-G."/>
            <person name="Park H.-J."/>
            <person name="Lee G.-B."/>
            <person name="Lee Y.-G."/>
            <person name="Hong S.-Y."/>
            <person name="Cho K."/>
            <person name="Sohn K.H."/>
        </authorList>
    </citation>
    <scope>NUCLEOTIDE SEQUENCE</scope>
    <source>
        <strain evidence="2">KR_1_A1</strain>
    </source>
</reference>
<proteinExistence type="predicted"/>
<feature type="compositionally biased region" description="Basic and acidic residues" evidence="1">
    <location>
        <begin position="295"/>
        <end position="312"/>
    </location>
</feature>
<comment type="caution">
    <text evidence="2">The sequence shown here is derived from an EMBL/GenBank/DDBJ whole genome shotgun (WGS) entry which is preliminary data.</text>
</comment>
<evidence type="ECO:0000256" key="1">
    <source>
        <dbReference type="SAM" id="MobiDB-lite"/>
    </source>
</evidence>
<protein>
    <submittedName>
        <fullName evidence="2">Uncharacterized protein</fullName>
    </submittedName>
</protein>
<evidence type="ECO:0000313" key="3">
    <source>
        <dbReference type="Proteomes" id="UP000602510"/>
    </source>
</evidence>
<dbReference type="Proteomes" id="UP000602510">
    <property type="component" value="Unassembled WGS sequence"/>
</dbReference>
<feature type="region of interest" description="Disordered" evidence="1">
    <location>
        <begin position="198"/>
        <end position="222"/>
    </location>
</feature>
<organism evidence="2 3">
    <name type="scientific">Phytophthora infestans</name>
    <name type="common">Potato late blight agent</name>
    <name type="synonym">Botrytis infestans</name>
    <dbReference type="NCBI Taxonomy" id="4787"/>
    <lineage>
        <taxon>Eukaryota</taxon>
        <taxon>Sar</taxon>
        <taxon>Stramenopiles</taxon>
        <taxon>Oomycota</taxon>
        <taxon>Peronosporomycetes</taxon>
        <taxon>Peronosporales</taxon>
        <taxon>Peronosporaceae</taxon>
        <taxon>Phytophthora</taxon>
    </lineage>
</organism>